<dbReference type="EMBL" id="CAJVPV010000335">
    <property type="protein sequence ID" value="CAG8452032.1"/>
    <property type="molecule type" value="Genomic_DNA"/>
</dbReference>
<feature type="domain" description="Methionyl/Leucyl tRNA synthetase" evidence="9">
    <location>
        <begin position="77"/>
        <end position="433"/>
    </location>
</feature>
<dbReference type="Gene3D" id="2.170.220.10">
    <property type="match status" value="1"/>
</dbReference>
<reference evidence="10" key="1">
    <citation type="submission" date="2021-06" db="EMBL/GenBank/DDBJ databases">
        <authorList>
            <person name="Kallberg Y."/>
            <person name="Tangrot J."/>
            <person name="Rosling A."/>
        </authorList>
    </citation>
    <scope>NUCLEOTIDE SEQUENCE</scope>
    <source>
        <strain evidence="10">CL551</strain>
    </source>
</reference>
<evidence type="ECO:0000313" key="10">
    <source>
        <dbReference type="EMBL" id="CAG8452032.1"/>
    </source>
</evidence>
<organism evidence="10 11">
    <name type="scientific">Acaulospora morrowiae</name>
    <dbReference type="NCBI Taxonomy" id="94023"/>
    <lineage>
        <taxon>Eukaryota</taxon>
        <taxon>Fungi</taxon>
        <taxon>Fungi incertae sedis</taxon>
        <taxon>Mucoromycota</taxon>
        <taxon>Glomeromycotina</taxon>
        <taxon>Glomeromycetes</taxon>
        <taxon>Diversisporales</taxon>
        <taxon>Acaulosporaceae</taxon>
        <taxon>Acaulospora</taxon>
    </lineage>
</organism>
<evidence type="ECO:0000256" key="3">
    <source>
        <dbReference type="ARBA" id="ARBA00022741"/>
    </source>
</evidence>
<dbReference type="GO" id="GO:0006431">
    <property type="term" value="P:methionyl-tRNA aminoacylation"/>
    <property type="evidence" value="ECO:0007669"/>
    <property type="project" value="TreeGrafter"/>
</dbReference>
<dbReference type="SUPFAM" id="SSF52374">
    <property type="entry name" value="Nucleotidylyl transferase"/>
    <property type="match status" value="1"/>
</dbReference>
<evidence type="ECO:0000259" key="9">
    <source>
        <dbReference type="Pfam" id="PF09334"/>
    </source>
</evidence>
<comment type="similarity">
    <text evidence="1 7">Belongs to the class-I aminoacyl-tRNA synthetase family.</text>
</comment>
<dbReference type="AlphaFoldDB" id="A0A9N8VL14"/>
<dbReference type="Proteomes" id="UP000789342">
    <property type="component" value="Unassembled WGS sequence"/>
</dbReference>
<keyword evidence="6 7" id="KW-0030">Aminoacyl-tRNA synthetase</keyword>
<keyword evidence="5 7" id="KW-0648">Protein biosynthesis</keyword>
<dbReference type="PANTHER" id="PTHR43326">
    <property type="entry name" value="METHIONYL-TRNA SYNTHETASE"/>
    <property type="match status" value="1"/>
</dbReference>
<feature type="compositionally biased region" description="Basic and acidic residues" evidence="8">
    <location>
        <begin position="636"/>
        <end position="649"/>
    </location>
</feature>
<gene>
    <name evidence="10" type="ORF">AMORRO_LOCUS946</name>
</gene>
<protein>
    <submittedName>
        <fullName evidence="10">4541_t:CDS:1</fullName>
    </submittedName>
</protein>
<evidence type="ECO:0000256" key="5">
    <source>
        <dbReference type="ARBA" id="ARBA00022917"/>
    </source>
</evidence>
<evidence type="ECO:0000256" key="7">
    <source>
        <dbReference type="RuleBase" id="RU363039"/>
    </source>
</evidence>
<proteinExistence type="inferred from homology"/>
<evidence type="ECO:0000256" key="1">
    <source>
        <dbReference type="ARBA" id="ARBA00005594"/>
    </source>
</evidence>
<name>A0A9N8VL14_9GLOM</name>
<dbReference type="SUPFAM" id="SSF47323">
    <property type="entry name" value="Anticodon-binding domain of a subclass of class I aminoacyl-tRNA synthetases"/>
    <property type="match status" value="1"/>
</dbReference>
<keyword evidence="11" id="KW-1185">Reference proteome</keyword>
<dbReference type="Gene3D" id="3.40.50.620">
    <property type="entry name" value="HUPs"/>
    <property type="match status" value="1"/>
</dbReference>
<evidence type="ECO:0000256" key="6">
    <source>
        <dbReference type="ARBA" id="ARBA00023146"/>
    </source>
</evidence>
<evidence type="ECO:0000256" key="2">
    <source>
        <dbReference type="ARBA" id="ARBA00022598"/>
    </source>
</evidence>
<keyword evidence="3 7" id="KW-0547">Nucleotide-binding</keyword>
<dbReference type="InterPro" id="IPR023457">
    <property type="entry name" value="Met-tRNA_synth_2"/>
</dbReference>
<dbReference type="OrthoDB" id="2334357at2759"/>
<dbReference type="InterPro" id="IPR014729">
    <property type="entry name" value="Rossmann-like_a/b/a_fold"/>
</dbReference>
<dbReference type="Pfam" id="PF09334">
    <property type="entry name" value="tRNA-synt_1g"/>
    <property type="match status" value="1"/>
</dbReference>
<dbReference type="GO" id="GO:0004825">
    <property type="term" value="F:methionine-tRNA ligase activity"/>
    <property type="evidence" value="ECO:0007669"/>
    <property type="project" value="InterPro"/>
</dbReference>
<evidence type="ECO:0000256" key="4">
    <source>
        <dbReference type="ARBA" id="ARBA00022840"/>
    </source>
</evidence>
<evidence type="ECO:0000256" key="8">
    <source>
        <dbReference type="SAM" id="MobiDB-lite"/>
    </source>
</evidence>
<accession>A0A9N8VL14</accession>
<feature type="region of interest" description="Disordered" evidence="8">
    <location>
        <begin position="628"/>
        <end position="649"/>
    </location>
</feature>
<keyword evidence="2 7" id="KW-0436">Ligase</keyword>
<comment type="caution">
    <text evidence="10">The sequence shown here is derived from an EMBL/GenBank/DDBJ whole genome shotgun (WGS) entry which is preliminary data.</text>
</comment>
<dbReference type="InterPro" id="IPR015413">
    <property type="entry name" value="Methionyl/Leucyl_tRNA_Synth"/>
</dbReference>
<dbReference type="PANTHER" id="PTHR43326:SF1">
    <property type="entry name" value="METHIONINE--TRNA LIGASE, MITOCHONDRIAL"/>
    <property type="match status" value="1"/>
</dbReference>
<evidence type="ECO:0000313" key="11">
    <source>
        <dbReference type="Proteomes" id="UP000789342"/>
    </source>
</evidence>
<sequence length="696" mass="80940">MRVFKRKLFVKENSISLSTTFLIPKLRIIHATRCYSATPSEEQTHSIPHDNDDNLLISSERQVRKIKNYWFPKPTFITTTLFPVFSDSMNEHLFNAIAADCIKRYYEMRGRKVLLSVGTAEYGHKVQQAVAESGLTAQEFCEKKMIGYKEVLDAAKVMYTDFIRTTELRHEKAVTYLWNSLVESGLIYKTKQEGWYSSLSQSFYIESKIKKVKHLHTGKEMIMSDVKNAKPELLEWASEEHYNFKLPRMHYKLKKWLDSKKLVFAPDKPENYLYEIKKLLKSLRVSRPRSQVDWEIPVPNDPEHTIEPIFEVYVNYLTVAGYPWSNKSDRNHWPIDINVCNIKSIKTHAETGPALLLAANIMPVKKIFANSFKSYSYNAETMNVIHLYGLDAYRYVYMAYGNNPEPQDFSLESFNIRYHKDLVNQLGKLINNCLKPKFMSSPWTPRYPQYTDDQIVDEDVLLHKTLSTFSDVVEKYYENFDLANALKHIIYVITLANNHFEEILPYEVDLIKDRHIINRALFYSFETLRISGILLMPIMPDKSTKLLNILGVWNNERKWEDAKFGAGWTYVDGKGRKWADYLYQELYPCVNVGLGGSGLNKQESVEERLKLVKGKKIVFGGEKINGKNDIQSETSGTDKEEGKVNQDDRSRFIKPVEKSRYDSFLTLSMQKLRKGDIKKNISKILEINDTTDDLNS</sequence>
<dbReference type="InterPro" id="IPR009080">
    <property type="entry name" value="tRNAsynth_Ia_anticodon-bd"/>
</dbReference>
<dbReference type="GO" id="GO:0005524">
    <property type="term" value="F:ATP binding"/>
    <property type="evidence" value="ECO:0007669"/>
    <property type="project" value="UniProtKB-KW"/>
</dbReference>
<dbReference type="Gene3D" id="1.10.730.10">
    <property type="entry name" value="Isoleucyl-tRNA Synthetase, Domain 1"/>
    <property type="match status" value="1"/>
</dbReference>
<keyword evidence="4 7" id="KW-0067">ATP-binding</keyword>